<accession>A0AAD1RBV8</accession>
<reference evidence="1" key="1">
    <citation type="submission" date="2022-03" db="EMBL/GenBank/DDBJ databases">
        <authorList>
            <person name="Alioto T."/>
            <person name="Alioto T."/>
            <person name="Gomez Garrido J."/>
        </authorList>
    </citation>
    <scope>NUCLEOTIDE SEQUENCE</scope>
</reference>
<evidence type="ECO:0000313" key="2">
    <source>
        <dbReference type="Proteomes" id="UP001295444"/>
    </source>
</evidence>
<name>A0AAD1RBV8_PELCU</name>
<protein>
    <submittedName>
        <fullName evidence="1">Uncharacterized protein</fullName>
    </submittedName>
</protein>
<proteinExistence type="predicted"/>
<evidence type="ECO:0000313" key="1">
    <source>
        <dbReference type="EMBL" id="CAH2247791.1"/>
    </source>
</evidence>
<organism evidence="1 2">
    <name type="scientific">Pelobates cultripes</name>
    <name type="common">Western spadefoot toad</name>
    <dbReference type="NCBI Taxonomy" id="61616"/>
    <lineage>
        <taxon>Eukaryota</taxon>
        <taxon>Metazoa</taxon>
        <taxon>Chordata</taxon>
        <taxon>Craniata</taxon>
        <taxon>Vertebrata</taxon>
        <taxon>Euteleostomi</taxon>
        <taxon>Amphibia</taxon>
        <taxon>Batrachia</taxon>
        <taxon>Anura</taxon>
        <taxon>Pelobatoidea</taxon>
        <taxon>Pelobatidae</taxon>
        <taxon>Pelobates</taxon>
    </lineage>
</organism>
<keyword evidence="2" id="KW-1185">Reference proteome</keyword>
<dbReference type="Proteomes" id="UP001295444">
    <property type="component" value="Chromosome 02"/>
</dbReference>
<gene>
    <name evidence="1" type="ORF">PECUL_23A054259</name>
</gene>
<dbReference type="EMBL" id="OW240913">
    <property type="protein sequence ID" value="CAH2247791.1"/>
    <property type="molecule type" value="Genomic_DNA"/>
</dbReference>
<feature type="non-terminal residue" evidence="1">
    <location>
        <position position="125"/>
    </location>
</feature>
<dbReference type="AlphaFoldDB" id="A0AAD1RBV8"/>
<sequence>MVQVSYKEFTFSQVPVPINIVSPVWLQFLGKSLDLGAVVGLTKRKYCPMTVRSCSEDLGRDWRAGCRLDGSWAAVPTGQDGWHAMIPKPHFRVPAFQGLPFIAANQTAGEDYTPTCCHASERVIA</sequence>